<dbReference type="FunFam" id="3.80.10.10:FF:001678">
    <property type="entry name" value="Calmodulin-binding receptor kinase CaMRLK"/>
    <property type="match status" value="1"/>
</dbReference>
<evidence type="ECO:0000256" key="21">
    <source>
        <dbReference type="ARBA" id="ARBA00048679"/>
    </source>
</evidence>
<dbReference type="FunFam" id="3.30.200.20:FF:000309">
    <property type="entry name" value="Leucine-rich repeat receptor protein kinase MSP1"/>
    <property type="match status" value="2"/>
</dbReference>
<dbReference type="FunFam" id="1.10.510.10:FF:000445">
    <property type="entry name" value="MDIS1-interacting receptor like kinase 2"/>
    <property type="match status" value="1"/>
</dbReference>
<dbReference type="Pfam" id="PF00560">
    <property type="entry name" value="LRR_1"/>
    <property type="match status" value="4"/>
</dbReference>
<gene>
    <name evidence="27" type="primary">LOC105158784</name>
</gene>
<evidence type="ECO:0000256" key="20">
    <source>
        <dbReference type="ARBA" id="ARBA00047899"/>
    </source>
</evidence>
<dbReference type="FunFam" id="3.80.10.10:FF:000041">
    <property type="entry name" value="LRR receptor-like serine/threonine-protein kinase ERECTA"/>
    <property type="match status" value="1"/>
</dbReference>
<keyword evidence="7" id="KW-0597">Phosphoprotein</keyword>
<evidence type="ECO:0000256" key="8">
    <source>
        <dbReference type="ARBA" id="ARBA00022614"/>
    </source>
</evidence>
<dbReference type="FunFam" id="3.80.10.10:FF:000400">
    <property type="entry name" value="Nuclear pore complex protein NUP107"/>
    <property type="match status" value="2"/>
</dbReference>
<dbReference type="InterPro" id="IPR055414">
    <property type="entry name" value="LRR_R13L4/SHOC2-like"/>
</dbReference>
<dbReference type="InterPro" id="IPR008266">
    <property type="entry name" value="Tyr_kinase_AS"/>
</dbReference>
<feature type="domain" description="Protein kinase" evidence="25">
    <location>
        <begin position="467"/>
        <end position="719"/>
    </location>
</feature>
<dbReference type="SUPFAM" id="SSF52058">
    <property type="entry name" value="L domain-like"/>
    <property type="match status" value="3"/>
</dbReference>
<evidence type="ECO:0000256" key="16">
    <source>
        <dbReference type="ARBA" id="ARBA00022989"/>
    </source>
</evidence>
<sequence length="1645" mass="180289">MASLFAICFPGRTAVVFLIIASSQTTTAYSEAEALKSSGWWSSHYTENISHHCQWAGVACDGAGHVVKIAPPSTVPFGVWLGGPLNNLNFLALPHLHTLDLHSLGLTGIIATQINALLKLVYLDLSINNLTGAIPIQICALTKLTYLALLSNNLTGVIPTQIGALSKLVRLHLSYNRLTGAIPIQICALSQLIYLDLSFNSLTGVIPTQIGALSQLIYLDLSYNSLTGIIPIQIGALSKLKYLSLSFNTLTGAIPTQIGALSKLEYLSLSFNTLTGAIPTQIGALSKLKYLSLSFNTLTGAIPTQIGALSKLVYLFLSSNSLMGTIPTQIGALLQLTYLDLSSNSLMGAVPTQVNALSQLIYINLSYNALEGPIPSDIRCELPKCDLFPNGKLFNKEESHRNYTSMFVPLAVFFALLVVVGGLHLFKTKAKKSNVEQRVTEEGDIFKIWNFNGKIAYEDIVKATEDFEISYCIGTGGYGSVYRAELPNGRVVALKMLHRLEGQNPAYDKCFRNEAEILQGIRHQNIVQAIRLLFAQTLHVPHPVELDWAKRVNVVKGVAHALSYMHHDCNPPILHRDVSSNNILLDSKLQARLADFGIARLLDPHSSNQTQLAGTRELAYTMVVNEKCDVYSFGVVALETMCGSHPGEFINSMGQRSGENDIILQDFIDKRLPPPANIMVASDVIRTVSIALACLHPNPKSRPSMKEVSQELLMASLFVLCITITTILLMPAHPTTADDLEAAALKSTSWWTADHTANTSDHCRWDFITCDDAGHVVGITWKKYDRGLGSLDVLNWLALPRLVKIQLSGVWLHGAIPVQIGALTELTHLDLSTNNLTGEFPVALAKLTKLESLVLSENGLSGPIPPQVGNLKSLVVLDLSANYFNGIPRSLGELSSLSYVDLSNNDISGELPPSIGNLTKLETLDLSYNRLSGPVFPGIENFTRLAVLDLSVNNLIGSLVPVVGRLTTLRSLSLGSFFETNGGSILGEVGKLSNLVVLNLMGSNVVGPIPSTLFHLTNLETLSLAGNKINGSIPTNIGNLTRLVDLDLSSNEITGTIPSSLYRLTSVSFLSLSSNQISGHIENGISQMKSLMDLYLSDNRIDGVIPNTLVQLPQLRRLDLSSNQLAGRVPLEIGELSSLSFLNLSYNKLSGGIPFPSNESTWSHMYILQLQHNNLSGTIPLQITKLPFIGLIDLSGNSIQGQIPYEFGVGESAGFLGLNLSHNNLSGLIPQSLFHLFTIDLSYNALEGPIPVEIWCKFPKKVLFPNEKLLNDSDNFPSCNEKYTEERHRNYLAIFLPLALFLALLVLGGGFYLFKTKAKKSKPEPLVTEEGDIFKIWNFNGKIAYEDIIEATQDFDISYCIGTGGYGSVYRAKLPNGRVVALKKLHSLEGENPMFDKCFRNEAEILQGIRHQNIVRLFGYCLHKRCMFLIYDYMERGSLFCVLRDEQEAVELDWMKRVNVVKGVAHALSYMHHDCDPTILHRDVSSNNILLDSKLEARLSDFGIARLLDPSSSNLTQIAGTQGYIAPELAYTMVVNEKCDVYSFGVVALETISGNHPGGFINSMAQQLRENDISLQDFLDKRLPPPAEQILASDVVRIVRIALACVNRNPKSRPSMKQVSQELLVGRPPIFARPLNTISMLELMN</sequence>
<evidence type="ECO:0000256" key="1">
    <source>
        <dbReference type="ARBA" id="ARBA00004236"/>
    </source>
</evidence>
<evidence type="ECO:0000256" key="15">
    <source>
        <dbReference type="ARBA" id="ARBA00022840"/>
    </source>
</evidence>
<evidence type="ECO:0000256" key="12">
    <source>
        <dbReference type="ARBA" id="ARBA00022737"/>
    </source>
</evidence>
<keyword evidence="15 22" id="KW-0067">ATP-binding</keyword>
<dbReference type="PROSITE" id="PS50011">
    <property type="entry name" value="PROTEIN_KINASE_DOM"/>
    <property type="match status" value="2"/>
</dbReference>
<dbReference type="FunFam" id="3.80.10.10:FF:000111">
    <property type="entry name" value="LRR receptor-like serine/threonine-protein kinase ERECTA"/>
    <property type="match status" value="1"/>
</dbReference>
<feature type="domain" description="Protein kinase" evidence="25">
    <location>
        <begin position="1355"/>
        <end position="1631"/>
    </location>
</feature>
<dbReference type="GO" id="GO:0051707">
    <property type="term" value="P:response to other organism"/>
    <property type="evidence" value="ECO:0007669"/>
    <property type="project" value="UniProtKB-ARBA"/>
</dbReference>
<comment type="subcellular location">
    <subcellularLocation>
        <location evidence="1">Cell membrane</location>
    </subcellularLocation>
    <subcellularLocation>
        <location evidence="2">Membrane</location>
        <topology evidence="2">Single-pass type I membrane protein</topology>
    </subcellularLocation>
</comment>
<feature type="binding site" evidence="22">
    <location>
        <position position="495"/>
    </location>
    <ligand>
        <name>ATP</name>
        <dbReference type="ChEBI" id="CHEBI:30616"/>
    </ligand>
</feature>
<dbReference type="InterPro" id="IPR032675">
    <property type="entry name" value="LRR_dom_sf"/>
</dbReference>
<evidence type="ECO:0000256" key="7">
    <source>
        <dbReference type="ARBA" id="ARBA00022553"/>
    </source>
</evidence>
<dbReference type="RefSeq" id="XP_020548180.1">
    <property type="nucleotide sequence ID" value="XM_020692521.1"/>
</dbReference>
<evidence type="ECO:0000313" key="27">
    <source>
        <dbReference type="RefSeq" id="XP_020548180.1"/>
    </source>
</evidence>
<organism evidence="26 27">
    <name type="scientific">Sesamum indicum</name>
    <name type="common">Oriental sesame</name>
    <name type="synonym">Sesamum orientale</name>
    <dbReference type="NCBI Taxonomy" id="4182"/>
    <lineage>
        <taxon>Eukaryota</taxon>
        <taxon>Viridiplantae</taxon>
        <taxon>Streptophyta</taxon>
        <taxon>Embryophyta</taxon>
        <taxon>Tracheophyta</taxon>
        <taxon>Spermatophyta</taxon>
        <taxon>Magnoliopsida</taxon>
        <taxon>eudicotyledons</taxon>
        <taxon>Gunneridae</taxon>
        <taxon>Pentapetalae</taxon>
        <taxon>asterids</taxon>
        <taxon>lamiids</taxon>
        <taxon>Lamiales</taxon>
        <taxon>Pedaliaceae</taxon>
        <taxon>Sesamum</taxon>
    </lineage>
</organism>
<proteinExistence type="inferred from homology"/>
<dbReference type="SMART" id="SM00369">
    <property type="entry name" value="LRR_TYP"/>
    <property type="match status" value="14"/>
</dbReference>
<dbReference type="CDD" id="cd14066">
    <property type="entry name" value="STKc_IRAK"/>
    <property type="match status" value="1"/>
</dbReference>
<keyword evidence="8" id="KW-0433">Leucine-rich repeat</keyword>
<feature type="binding site" evidence="22">
    <location>
        <position position="1383"/>
    </location>
    <ligand>
        <name>ATP</name>
        <dbReference type="ChEBI" id="CHEBI:30616"/>
    </ligand>
</feature>
<feature type="transmembrane region" description="Helical" evidence="23">
    <location>
        <begin position="1291"/>
        <end position="1314"/>
    </location>
</feature>
<dbReference type="PROSITE" id="PS00109">
    <property type="entry name" value="PROTEIN_KINASE_TYR"/>
    <property type="match status" value="2"/>
</dbReference>
<keyword evidence="11 24" id="KW-0732">Signal</keyword>
<dbReference type="GeneID" id="105158784"/>
<dbReference type="GO" id="GO:0007165">
    <property type="term" value="P:signal transduction"/>
    <property type="evidence" value="ECO:0007669"/>
    <property type="project" value="UniProtKB-ARBA"/>
</dbReference>
<feature type="chain" id="PRO_5035434104" description="non-specific serine/threonine protein kinase" evidence="24">
    <location>
        <begin position="29"/>
        <end position="1645"/>
    </location>
</feature>
<comment type="catalytic activity">
    <reaction evidence="20">
        <text>L-threonyl-[protein] + ATP = O-phospho-L-threonyl-[protein] + ADP + H(+)</text>
        <dbReference type="Rhea" id="RHEA:46608"/>
        <dbReference type="Rhea" id="RHEA-COMP:11060"/>
        <dbReference type="Rhea" id="RHEA-COMP:11605"/>
        <dbReference type="ChEBI" id="CHEBI:15378"/>
        <dbReference type="ChEBI" id="CHEBI:30013"/>
        <dbReference type="ChEBI" id="CHEBI:30616"/>
        <dbReference type="ChEBI" id="CHEBI:61977"/>
        <dbReference type="ChEBI" id="CHEBI:456216"/>
        <dbReference type="EC" id="2.7.11.1"/>
    </reaction>
</comment>
<dbReference type="PROSITE" id="PS00107">
    <property type="entry name" value="PROTEIN_KINASE_ATP"/>
    <property type="match status" value="2"/>
</dbReference>
<evidence type="ECO:0000256" key="13">
    <source>
        <dbReference type="ARBA" id="ARBA00022741"/>
    </source>
</evidence>
<evidence type="ECO:0000256" key="10">
    <source>
        <dbReference type="ARBA" id="ARBA00022692"/>
    </source>
</evidence>
<keyword evidence="5" id="KW-1003">Cell membrane</keyword>
<dbReference type="GO" id="GO:0006952">
    <property type="term" value="P:defense response"/>
    <property type="evidence" value="ECO:0007669"/>
    <property type="project" value="UniProtKB-ARBA"/>
</dbReference>
<evidence type="ECO:0000256" key="9">
    <source>
        <dbReference type="ARBA" id="ARBA00022679"/>
    </source>
</evidence>
<feature type="transmembrane region" description="Helical" evidence="23">
    <location>
        <begin position="406"/>
        <end position="426"/>
    </location>
</feature>
<evidence type="ECO:0000256" key="5">
    <source>
        <dbReference type="ARBA" id="ARBA00022475"/>
    </source>
</evidence>
<keyword evidence="19" id="KW-0325">Glycoprotein</keyword>
<keyword evidence="18" id="KW-0675">Receptor</keyword>
<evidence type="ECO:0000256" key="19">
    <source>
        <dbReference type="ARBA" id="ARBA00023180"/>
    </source>
</evidence>
<keyword evidence="12" id="KW-0677">Repeat</keyword>
<evidence type="ECO:0000256" key="23">
    <source>
        <dbReference type="SAM" id="Phobius"/>
    </source>
</evidence>
<dbReference type="PRINTS" id="PR00019">
    <property type="entry name" value="LEURICHRPT"/>
</dbReference>
<dbReference type="EC" id="2.7.11.1" evidence="4"/>
<evidence type="ECO:0000256" key="17">
    <source>
        <dbReference type="ARBA" id="ARBA00023136"/>
    </source>
</evidence>
<evidence type="ECO:0000256" key="24">
    <source>
        <dbReference type="SAM" id="SignalP"/>
    </source>
</evidence>
<comment type="similarity">
    <text evidence="3">Belongs to the RLP family.</text>
</comment>
<reference evidence="27" key="1">
    <citation type="submission" date="2025-08" db="UniProtKB">
        <authorList>
            <consortium name="RefSeq"/>
        </authorList>
    </citation>
    <scope>IDENTIFICATION</scope>
</reference>
<evidence type="ECO:0000256" key="3">
    <source>
        <dbReference type="ARBA" id="ARBA00009592"/>
    </source>
</evidence>
<evidence type="ECO:0000313" key="26">
    <source>
        <dbReference type="Proteomes" id="UP000504604"/>
    </source>
</evidence>
<dbReference type="Pfam" id="PF00069">
    <property type="entry name" value="Pkinase"/>
    <property type="match status" value="2"/>
</dbReference>
<keyword evidence="6" id="KW-0723">Serine/threonine-protein kinase</keyword>
<dbReference type="GO" id="GO:0005886">
    <property type="term" value="C:plasma membrane"/>
    <property type="evidence" value="ECO:0007669"/>
    <property type="project" value="UniProtKB-SubCell"/>
</dbReference>
<dbReference type="Gene3D" id="3.30.200.20">
    <property type="entry name" value="Phosphorylase Kinase, domain 1"/>
    <property type="match status" value="2"/>
</dbReference>
<dbReference type="Gene3D" id="1.10.510.10">
    <property type="entry name" value="Transferase(Phosphotransferase) domain 1"/>
    <property type="match status" value="2"/>
</dbReference>
<dbReference type="GO" id="GO:0004674">
    <property type="term" value="F:protein serine/threonine kinase activity"/>
    <property type="evidence" value="ECO:0007669"/>
    <property type="project" value="UniProtKB-KW"/>
</dbReference>
<dbReference type="PANTHER" id="PTHR48053:SF126">
    <property type="entry name" value="MDIS1-INTERACTING RECEPTOR LIKE KINASE 2-LIKE ISOFORM X1"/>
    <property type="match status" value="1"/>
</dbReference>
<dbReference type="SUPFAM" id="SSF56112">
    <property type="entry name" value="Protein kinase-like (PK-like)"/>
    <property type="match status" value="2"/>
</dbReference>
<dbReference type="FunFam" id="3.80.10.10:FF:000383">
    <property type="entry name" value="Leucine-rich repeat receptor protein kinase EMS1"/>
    <property type="match status" value="2"/>
</dbReference>
<dbReference type="Pfam" id="PF23598">
    <property type="entry name" value="LRR_14"/>
    <property type="match status" value="2"/>
</dbReference>
<evidence type="ECO:0000256" key="4">
    <source>
        <dbReference type="ARBA" id="ARBA00012513"/>
    </source>
</evidence>
<dbReference type="Proteomes" id="UP000504604">
    <property type="component" value="Linkage group LG3"/>
</dbReference>
<name>A0A8M8UVZ2_SESIN</name>
<evidence type="ECO:0000256" key="6">
    <source>
        <dbReference type="ARBA" id="ARBA00022527"/>
    </source>
</evidence>
<feature type="transmembrane region" description="Helical" evidence="23">
    <location>
        <begin position="712"/>
        <end position="732"/>
    </location>
</feature>
<dbReference type="InterPro" id="IPR017441">
    <property type="entry name" value="Protein_kinase_ATP_BS"/>
</dbReference>
<dbReference type="OrthoDB" id="909074at2759"/>
<accession>A0A8M8UVZ2</accession>
<keyword evidence="16 23" id="KW-1133">Transmembrane helix</keyword>
<dbReference type="PANTHER" id="PTHR48053">
    <property type="entry name" value="LEUCINE RICH REPEAT FAMILY PROTEIN, EXPRESSED"/>
    <property type="match status" value="1"/>
</dbReference>
<keyword evidence="13 22" id="KW-0547">Nucleotide-binding</keyword>
<keyword evidence="10 23" id="KW-0812">Transmembrane</keyword>
<dbReference type="Gene3D" id="3.80.10.10">
    <property type="entry name" value="Ribonuclease Inhibitor"/>
    <property type="match status" value="6"/>
</dbReference>
<dbReference type="SMART" id="SM00365">
    <property type="entry name" value="LRR_SD22"/>
    <property type="match status" value="10"/>
</dbReference>
<feature type="signal peptide" evidence="24">
    <location>
        <begin position="1"/>
        <end position="28"/>
    </location>
</feature>
<dbReference type="InterPro" id="IPR000719">
    <property type="entry name" value="Prot_kinase_dom"/>
</dbReference>
<protein>
    <recommendedName>
        <fullName evidence="4">non-specific serine/threonine protein kinase</fullName>
        <ecNumber evidence="4">2.7.11.1</ecNumber>
    </recommendedName>
</protein>
<keyword evidence="14" id="KW-0418">Kinase</keyword>
<comment type="catalytic activity">
    <reaction evidence="21">
        <text>L-seryl-[protein] + ATP = O-phospho-L-seryl-[protein] + ADP + H(+)</text>
        <dbReference type="Rhea" id="RHEA:17989"/>
        <dbReference type="Rhea" id="RHEA-COMP:9863"/>
        <dbReference type="Rhea" id="RHEA-COMP:11604"/>
        <dbReference type="ChEBI" id="CHEBI:15378"/>
        <dbReference type="ChEBI" id="CHEBI:29999"/>
        <dbReference type="ChEBI" id="CHEBI:30616"/>
        <dbReference type="ChEBI" id="CHEBI:83421"/>
        <dbReference type="ChEBI" id="CHEBI:456216"/>
        <dbReference type="EC" id="2.7.11.1"/>
    </reaction>
</comment>
<keyword evidence="17 23" id="KW-0472">Membrane</keyword>
<dbReference type="InterPro" id="IPR003591">
    <property type="entry name" value="Leu-rich_rpt_typical-subtyp"/>
</dbReference>
<evidence type="ECO:0000259" key="25">
    <source>
        <dbReference type="PROSITE" id="PS50011"/>
    </source>
</evidence>
<evidence type="ECO:0000256" key="14">
    <source>
        <dbReference type="ARBA" id="ARBA00022777"/>
    </source>
</evidence>
<dbReference type="KEGG" id="sind:105158784"/>
<dbReference type="InterPro" id="IPR011009">
    <property type="entry name" value="Kinase-like_dom_sf"/>
</dbReference>
<dbReference type="GO" id="GO:0005524">
    <property type="term" value="F:ATP binding"/>
    <property type="evidence" value="ECO:0007669"/>
    <property type="project" value="UniProtKB-UniRule"/>
</dbReference>
<evidence type="ECO:0000256" key="18">
    <source>
        <dbReference type="ARBA" id="ARBA00023170"/>
    </source>
</evidence>
<evidence type="ECO:0000256" key="2">
    <source>
        <dbReference type="ARBA" id="ARBA00004479"/>
    </source>
</evidence>
<dbReference type="InterPro" id="IPR001611">
    <property type="entry name" value="Leu-rich_rpt"/>
</dbReference>
<evidence type="ECO:0000256" key="11">
    <source>
        <dbReference type="ARBA" id="ARBA00022729"/>
    </source>
</evidence>
<keyword evidence="9" id="KW-0808">Transferase</keyword>
<evidence type="ECO:0000256" key="22">
    <source>
        <dbReference type="PROSITE-ProRule" id="PRU10141"/>
    </source>
</evidence>
<dbReference type="InterPro" id="IPR051716">
    <property type="entry name" value="Plant_RL_S/T_kinase"/>
</dbReference>
<keyword evidence="26" id="KW-1185">Reference proteome</keyword>